<protein>
    <submittedName>
        <fullName evidence="3">Cold-shock protein</fullName>
    </submittedName>
</protein>
<dbReference type="SMART" id="SM00357">
    <property type="entry name" value="CSP"/>
    <property type="match status" value="2"/>
</dbReference>
<sequence length="178" mass="19574">MSRLEEAFDGSGDSASVKTRLKWFNATKGFGFVSPTDGTPDAFLHVSVLHRAGLQEIGEQAELVCEIGQGPKGPQVMRIVELLDQGTLRAERPATARPQRDFTRDSGPTEEMAGTVKWFKPDKGFGFITADDSAKDVFVHKSVLRRCGLNQLEAGQRVQMKVQQVDKGREATWVTPLA</sequence>
<evidence type="ECO:0000313" key="4">
    <source>
        <dbReference type="Proteomes" id="UP000681075"/>
    </source>
</evidence>
<evidence type="ECO:0000313" key="3">
    <source>
        <dbReference type="EMBL" id="GIL40029.1"/>
    </source>
</evidence>
<dbReference type="SUPFAM" id="SSF50249">
    <property type="entry name" value="Nucleic acid-binding proteins"/>
    <property type="match status" value="2"/>
</dbReference>
<keyword evidence="4" id="KW-1185">Reference proteome</keyword>
<feature type="domain" description="CSD" evidence="2">
    <location>
        <begin position="16"/>
        <end position="81"/>
    </location>
</feature>
<gene>
    <name evidence="3" type="primary">cspA_1</name>
    <name evidence="3" type="ORF">TMPK1_22660</name>
</gene>
<reference evidence="3" key="1">
    <citation type="submission" date="2021-02" db="EMBL/GenBank/DDBJ databases">
        <title>Genome sequence of Rhodospirillales sp. strain TMPK1 isolated from soil.</title>
        <authorList>
            <person name="Nakai R."/>
            <person name="Kusada H."/>
            <person name="Tamaki H."/>
        </authorList>
    </citation>
    <scope>NUCLEOTIDE SEQUENCE</scope>
    <source>
        <strain evidence="3">TMPK1</strain>
    </source>
</reference>
<dbReference type="InterPro" id="IPR050181">
    <property type="entry name" value="Cold_shock_domain"/>
</dbReference>
<dbReference type="GO" id="GO:0005829">
    <property type="term" value="C:cytosol"/>
    <property type="evidence" value="ECO:0007669"/>
    <property type="project" value="UniProtKB-ARBA"/>
</dbReference>
<name>A0A8S8XDV4_9PROT</name>
<evidence type="ECO:0000259" key="2">
    <source>
        <dbReference type="PROSITE" id="PS51857"/>
    </source>
</evidence>
<dbReference type="Pfam" id="PF00313">
    <property type="entry name" value="CSD"/>
    <property type="match status" value="2"/>
</dbReference>
<dbReference type="CDD" id="cd04458">
    <property type="entry name" value="CSP_CDS"/>
    <property type="match status" value="2"/>
</dbReference>
<dbReference type="InterPro" id="IPR019844">
    <property type="entry name" value="CSD_CS"/>
</dbReference>
<comment type="subcellular location">
    <subcellularLocation>
        <location evidence="1">Cytoplasm</location>
    </subcellularLocation>
</comment>
<feature type="domain" description="CSD" evidence="2">
    <location>
        <begin position="111"/>
        <end position="176"/>
    </location>
</feature>
<dbReference type="PROSITE" id="PS00352">
    <property type="entry name" value="CSD_1"/>
    <property type="match status" value="1"/>
</dbReference>
<dbReference type="PROSITE" id="PS51857">
    <property type="entry name" value="CSD_2"/>
    <property type="match status" value="2"/>
</dbReference>
<proteinExistence type="predicted"/>
<dbReference type="InterPro" id="IPR012340">
    <property type="entry name" value="NA-bd_OB-fold"/>
</dbReference>
<dbReference type="PANTHER" id="PTHR11544">
    <property type="entry name" value="COLD SHOCK DOMAIN CONTAINING PROTEINS"/>
    <property type="match status" value="1"/>
</dbReference>
<dbReference type="Proteomes" id="UP000681075">
    <property type="component" value="Unassembled WGS sequence"/>
</dbReference>
<dbReference type="InterPro" id="IPR002059">
    <property type="entry name" value="CSP_DNA-bd"/>
</dbReference>
<dbReference type="InterPro" id="IPR011129">
    <property type="entry name" value="CSD"/>
</dbReference>
<comment type="caution">
    <text evidence="3">The sequence shown here is derived from an EMBL/GenBank/DDBJ whole genome shotgun (WGS) entry which is preliminary data.</text>
</comment>
<dbReference type="GO" id="GO:0003676">
    <property type="term" value="F:nucleic acid binding"/>
    <property type="evidence" value="ECO:0007669"/>
    <property type="project" value="InterPro"/>
</dbReference>
<organism evidence="3 4">
    <name type="scientific">Roseiterribacter gracilis</name>
    <dbReference type="NCBI Taxonomy" id="2812848"/>
    <lineage>
        <taxon>Bacteria</taxon>
        <taxon>Pseudomonadati</taxon>
        <taxon>Pseudomonadota</taxon>
        <taxon>Alphaproteobacteria</taxon>
        <taxon>Rhodospirillales</taxon>
        <taxon>Roseiterribacteraceae</taxon>
        <taxon>Roseiterribacter</taxon>
    </lineage>
</organism>
<accession>A0A8S8XDV4</accession>
<dbReference type="AlphaFoldDB" id="A0A8S8XDV4"/>
<dbReference type="EMBL" id="BOPV01000001">
    <property type="protein sequence ID" value="GIL40029.1"/>
    <property type="molecule type" value="Genomic_DNA"/>
</dbReference>
<dbReference type="PRINTS" id="PR00050">
    <property type="entry name" value="COLDSHOCK"/>
</dbReference>
<dbReference type="Gene3D" id="2.40.50.140">
    <property type="entry name" value="Nucleic acid-binding proteins"/>
    <property type="match status" value="2"/>
</dbReference>
<evidence type="ECO:0000256" key="1">
    <source>
        <dbReference type="RuleBase" id="RU000408"/>
    </source>
</evidence>